<dbReference type="PANTHER" id="PTHR33408">
    <property type="entry name" value="TRANSPOSASE"/>
    <property type="match status" value="1"/>
</dbReference>
<dbReference type="EMBL" id="VLKI01000007">
    <property type="protein sequence ID" value="TWH85954.1"/>
    <property type="molecule type" value="Genomic_DNA"/>
</dbReference>
<evidence type="ECO:0000313" key="2">
    <source>
        <dbReference type="EMBL" id="TWH85954.1"/>
    </source>
</evidence>
<accession>A0A562JSR0</accession>
<gene>
    <name evidence="2" type="ORF">IQ19_02895</name>
</gene>
<dbReference type="InterPro" id="IPR008490">
    <property type="entry name" value="Transposase_InsH_N"/>
</dbReference>
<organism evidence="2 3">
    <name type="scientific">Cytobacillus oceanisediminis</name>
    <dbReference type="NCBI Taxonomy" id="665099"/>
    <lineage>
        <taxon>Bacteria</taxon>
        <taxon>Bacillati</taxon>
        <taxon>Bacillota</taxon>
        <taxon>Bacilli</taxon>
        <taxon>Bacillales</taxon>
        <taxon>Bacillaceae</taxon>
        <taxon>Cytobacillus</taxon>
    </lineage>
</organism>
<sequence length="306" mass="36234">MYKEYNTNQLALPMDIQVLIPQQHLARLIDFAVDQMNPTIFTSLYPGGGRPPYHPKMMLKIILYAYSNRIYFSRQIAKQLTENIIFMWLSGEQQPDFSTINRFRSERMKDVIYETFFSIVDLLREEGYVKFEEYFLDGTKIEANANKYTFVWRKSTEKYDQMLDEKFKQLVFQIEQVTKEDEEAEKELDLVEKLEETPISSEKIAETVKKLEKRLEKDPKNKTIKKAKRQLEKDLLPRKQKYEKQKSTFEGRNSYSKTDTDATFMRMKDDHMKNGQLKPGYTVKSGPKINSLWDSVFISVLEIQNA</sequence>
<comment type="caution">
    <text evidence="2">The sequence shown here is derived from an EMBL/GenBank/DDBJ whole genome shotgun (WGS) entry which is preliminary data.</text>
</comment>
<dbReference type="Proteomes" id="UP000318667">
    <property type="component" value="Unassembled WGS sequence"/>
</dbReference>
<dbReference type="Pfam" id="PF05598">
    <property type="entry name" value="DUF772"/>
    <property type="match status" value="1"/>
</dbReference>
<evidence type="ECO:0000313" key="3">
    <source>
        <dbReference type="Proteomes" id="UP000318667"/>
    </source>
</evidence>
<reference evidence="2 3" key="1">
    <citation type="journal article" date="2015" name="Stand. Genomic Sci.">
        <title>Genomic Encyclopedia of Bacterial and Archaeal Type Strains, Phase III: the genomes of soil and plant-associated and newly described type strains.</title>
        <authorList>
            <person name="Whitman W.B."/>
            <person name="Woyke T."/>
            <person name="Klenk H.P."/>
            <person name="Zhou Y."/>
            <person name="Lilburn T.G."/>
            <person name="Beck B.J."/>
            <person name="De Vos P."/>
            <person name="Vandamme P."/>
            <person name="Eisen J.A."/>
            <person name="Garrity G."/>
            <person name="Hugenholtz P."/>
            <person name="Kyrpides N.C."/>
        </authorList>
    </citation>
    <scope>NUCLEOTIDE SEQUENCE [LARGE SCALE GENOMIC DNA]</scope>
    <source>
        <strain evidence="2 3">CGMCC 1.10115</strain>
    </source>
</reference>
<feature type="domain" description="Transposase InsH N-terminal" evidence="1">
    <location>
        <begin position="16"/>
        <end position="105"/>
    </location>
</feature>
<evidence type="ECO:0000259" key="1">
    <source>
        <dbReference type="Pfam" id="PF05598"/>
    </source>
</evidence>
<dbReference type="AlphaFoldDB" id="A0A562JSR0"/>
<protein>
    <submittedName>
        <fullName evidence="2">Transposase</fullName>
    </submittedName>
</protein>
<keyword evidence="3" id="KW-1185">Reference proteome</keyword>
<dbReference type="PANTHER" id="PTHR33408:SF2">
    <property type="entry name" value="TRANSPOSASE DDE DOMAIN-CONTAINING PROTEIN"/>
    <property type="match status" value="1"/>
</dbReference>
<proteinExistence type="predicted"/>
<name>A0A562JSR0_9BACI</name>